<dbReference type="InterPro" id="IPR011583">
    <property type="entry name" value="Chitinase_II/V-like_cat"/>
</dbReference>
<dbReference type="InterPro" id="IPR018392">
    <property type="entry name" value="LysM"/>
</dbReference>
<dbReference type="InterPro" id="IPR053214">
    <property type="entry name" value="LysM12-like"/>
</dbReference>
<dbReference type="InterPro" id="IPR036861">
    <property type="entry name" value="Endochitinase-like_sf"/>
</dbReference>
<keyword evidence="13" id="KW-0732">Signal</keyword>
<dbReference type="Gene3D" id="3.20.20.80">
    <property type="entry name" value="Glycosidases"/>
    <property type="match status" value="1"/>
</dbReference>
<dbReference type="Proteomes" id="UP000030686">
    <property type="component" value="Unassembled WGS sequence"/>
</dbReference>
<dbReference type="EC" id="3.2.1.14" evidence="3"/>
<keyword evidence="8" id="KW-0119">Carbohydrate metabolism</keyword>
<evidence type="ECO:0000256" key="1">
    <source>
        <dbReference type="ARBA" id="ARBA00000822"/>
    </source>
</evidence>
<evidence type="ECO:0000256" key="8">
    <source>
        <dbReference type="ARBA" id="ARBA00023277"/>
    </source>
</evidence>
<comment type="similarity">
    <text evidence="2">Belongs to the glycosyl hydrolase 18 family. Chitinase class V subfamily.</text>
</comment>
<keyword evidence="4" id="KW-0147">Chitin-binding</keyword>
<feature type="domain" description="GH18" evidence="15">
    <location>
        <begin position="513"/>
        <end position="876"/>
    </location>
</feature>
<reference evidence="16" key="1">
    <citation type="journal article" date="2014" name="Nat. Commun.">
        <title>Multiple recent horizontal transfers of a large genomic region in cheese making fungi.</title>
        <authorList>
            <person name="Cheeseman K."/>
            <person name="Ropars J."/>
            <person name="Renault P."/>
            <person name="Dupont J."/>
            <person name="Gouzy J."/>
            <person name="Branca A."/>
            <person name="Abraham A.L."/>
            <person name="Ceppi M."/>
            <person name="Conseiller E."/>
            <person name="Debuchy R."/>
            <person name="Malagnac F."/>
            <person name="Goarin A."/>
            <person name="Silar P."/>
            <person name="Lacoste S."/>
            <person name="Sallet E."/>
            <person name="Bensimon A."/>
            <person name="Giraud T."/>
            <person name="Brygoo Y."/>
        </authorList>
    </citation>
    <scope>NUCLEOTIDE SEQUENCE [LARGE SCALE GENOMIC DNA]</scope>
    <source>
        <strain evidence="16">FM164</strain>
    </source>
</reference>
<dbReference type="InterPro" id="IPR036779">
    <property type="entry name" value="LysM_dom_sf"/>
</dbReference>
<evidence type="ECO:0000256" key="2">
    <source>
        <dbReference type="ARBA" id="ARBA00008682"/>
    </source>
</evidence>
<feature type="domain" description="LysM" evidence="14">
    <location>
        <begin position="305"/>
        <end position="349"/>
    </location>
</feature>
<keyword evidence="6" id="KW-0146">Chitin degradation</keyword>
<dbReference type="GO" id="GO:0000272">
    <property type="term" value="P:polysaccharide catabolic process"/>
    <property type="evidence" value="ECO:0007669"/>
    <property type="project" value="UniProtKB-KW"/>
</dbReference>
<organism evidence="16 17">
    <name type="scientific">Penicillium roqueforti (strain FM164)</name>
    <dbReference type="NCBI Taxonomy" id="1365484"/>
    <lineage>
        <taxon>Eukaryota</taxon>
        <taxon>Fungi</taxon>
        <taxon>Dikarya</taxon>
        <taxon>Ascomycota</taxon>
        <taxon>Pezizomycotina</taxon>
        <taxon>Eurotiomycetes</taxon>
        <taxon>Eurotiomycetidae</taxon>
        <taxon>Eurotiales</taxon>
        <taxon>Aspergillaceae</taxon>
        <taxon>Penicillium</taxon>
    </lineage>
</organism>
<evidence type="ECO:0000256" key="12">
    <source>
        <dbReference type="SAM" id="MobiDB-lite"/>
    </source>
</evidence>
<keyword evidence="7" id="KW-0843">Virulence</keyword>
<dbReference type="SMART" id="SM00636">
    <property type="entry name" value="Glyco_18"/>
    <property type="match status" value="1"/>
</dbReference>
<feature type="region of interest" description="Disordered" evidence="12">
    <location>
        <begin position="1331"/>
        <end position="1358"/>
    </location>
</feature>
<sequence length="1499" mass="159999">MPWTILWTAVAPVLCVLLSLGTPASALSTHSERLAAALNAPGAFQSQLKPCPAPCASHEPQHWTVYASFDRLSFCHEPILFDIAIHTPVNDSSKTLKFRACTTGDGWDESRNAGTISGTVYAGPSVRESKVTLQVAQQKSAGAAEGTSEDVITVLTQVQAYLHAGMDCTKNIMLGYYKGVVVGVYAGQALGKATASSVMGQVLSKFKGAAPATTLTQLCDDQRDADHVFGIATSTVADLSAVQAALVSWSQGKCESGLGDATSLPNVSIWEVPQHPVGRNNTTTSDPTGQELDAPLLARTAKYCKKRTVVSGDICQSLAKACGITLDQFYKYNSKEMCSNLKIGSSVCCTDGFLKPQPYDNGTCYTYTTQTGDTCYDIGLAWSLTAKDLGKFNDGTTWGWNGCDNLGHSQNICLSSGHPPIPAVLPNAICGPQVPGTILDSPITNASEFALLNPCPLNSCCNIWGQCGIDSSFCTLSTGPTRNPGTSKPGIYGCISNCGTGIVNNHDGPSGGYQRVGYYEAFNWDRKCLHMRAQWSNTLDYTHMHWAFGSIGEDLSVYVNDSHSQWSGFMDLKDVKKIVSFGGWGFSTDVSTYDILRKAMAPDNRHKFISNLVAFANRTGIDGIDIDWEYPGAPDIPGIPPGLNTDAPNYLATLKALRQELPDKYSISIAAPASYWYLKAFPISDIAKIVDYIVYMAYDLHGQWDYGNMYTQSGCKSGNCLRSHVNQTEVLLALAMITKAGVHSNKIMVGESSYGRSFKMAKQGCTGPDCFFTGTNETSNAKPGRCTGTGGYISNAEIKEIISHGGESVKTWYDKDTASDYVVYENDQWVAYMSYNTKQARRDTWKKLNFLGTIDWAVDLQDFNVADTVGPTGDYNKSSCINVFDNMIWNWVNPVIDAPVGCTNLIQASPLATTVTRTAYTTITLVSGGTVSTTIVSTAFLVSEVDYQPFTIASSDTENGTIITYNPIPRVTPSPMGIQVPKGWAITSPDGEVDGPSTTTDLVGLPTTTTTTTTDAGGFIVYITWQPTVSYSLPSFVTPKIPAPTIPDDDNSPTPIPDPGVTDCIGDACTKGPDCTDSDCTRGGDCTGPGCTRGGDCTGPKCVRGGVCTGHNCEEGGRCSSDHCVLGGGCSGAKCNKGGGCSGAKCNKGGGCVKTLLNNCSPGPCVGPSCIDMSCPWCDNGITITVQPGGNPAPTPRPTCLNNCPTLPSCAGGATSCNEPCNINRCPANSMPTGKACTSFTTASDCTVIISSTAVHTTPTRSFSTTTRTRCETVIDCDVQDMTVTTTITTSEVPDAIASPTGIYDYENDSHYNQAVFAAVASDYDEWERTADTTTTTTTTTTTSSTPTTTTSTSSPNPNYPNEFMILKYEVHTVYFDLSEKHSYSWSGDYYAYNQDSTTENVCTNSYRVTGPIDAGASDDYPASLGTFDLPAQYTGCKYSGSTDSVGSVTCGSKTFSCSKFQDYDGKTATFDCGKTTADGGSTYIYHYYYEAIQCAITY</sequence>
<comment type="catalytic activity">
    <reaction evidence="1">
        <text>Random endo-hydrolysis of N-acetyl-beta-D-glucosaminide (1-&gt;4)-beta-linkages in chitin and chitodextrins.</text>
        <dbReference type="EC" id="3.2.1.14"/>
    </reaction>
</comment>
<evidence type="ECO:0000256" key="7">
    <source>
        <dbReference type="ARBA" id="ARBA00023026"/>
    </source>
</evidence>
<name>W6PU82_PENRF</name>
<evidence type="ECO:0000256" key="3">
    <source>
        <dbReference type="ARBA" id="ARBA00012729"/>
    </source>
</evidence>
<dbReference type="PROSITE" id="PS01095">
    <property type="entry name" value="GH18_1"/>
    <property type="match status" value="1"/>
</dbReference>
<dbReference type="SUPFAM" id="SSF51445">
    <property type="entry name" value="(Trans)glycosidases"/>
    <property type="match status" value="1"/>
</dbReference>
<dbReference type="GO" id="GO:0006032">
    <property type="term" value="P:chitin catabolic process"/>
    <property type="evidence" value="ECO:0007669"/>
    <property type="project" value="UniProtKB-KW"/>
</dbReference>
<keyword evidence="10" id="KW-0624">Polysaccharide degradation</keyword>
<dbReference type="PROSITE" id="PS51910">
    <property type="entry name" value="GH18_2"/>
    <property type="match status" value="1"/>
</dbReference>
<dbReference type="InterPro" id="IPR001579">
    <property type="entry name" value="Glyco_hydro_18_chit_AS"/>
</dbReference>
<dbReference type="OrthoDB" id="73875at2759"/>
<dbReference type="Gene3D" id="3.10.50.10">
    <property type="match status" value="1"/>
</dbReference>
<feature type="compositionally biased region" description="Low complexity" evidence="12">
    <location>
        <begin position="1333"/>
        <end position="1356"/>
    </location>
</feature>
<dbReference type="PANTHER" id="PTHR47700:SF2">
    <property type="entry name" value="CHITINASE"/>
    <property type="match status" value="1"/>
</dbReference>
<feature type="chain" id="PRO_5004879197" description="chitinase" evidence="13">
    <location>
        <begin position="27"/>
        <end position="1499"/>
    </location>
</feature>
<evidence type="ECO:0000256" key="10">
    <source>
        <dbReference type="ARBA" id="ARBA00023326"/>
    </source>
</evidence>
<evidence type="ECO:0000256" key="5">
    <source>
        <dbReference type="ARBA" id="ARBA00022801"/>
    </source>
</evidence>
<dbReference type="SUPFAM" id="SSF54556">
    <property type="entry name" value="Chitinase insertion domain"/>
    <property type="match status" value="1"/>
</dbReference>
<proteinExistence type="inferred from homology"/>
<dbReference type="SUPFAM" id="SSF57016">
    <property type="entry name" value="Plant lectins/antimicrobial peptides"/>
    <property type="match status" value="1"/>
</dbReference>
<evidence type="ECO:0000256" key="4">
    <source>
        <dbReference type="ARBA" id="ARBA00022669"/>
    </source>
</evidence>
<evidence type="ECO:0000256" key="9">
    <source>
        <dbReference type="ARBA" id="ARBA00023295"/>
    </source>
</evidence>
<dbReference type="Pfam" id="PF00704">
    <property type="entry name" value="Glyco_hydro_18"/>
    <property type="match status" value="1"/>
</dbReference>
<dbReference type="STRING" id="1365484.W6PU82"/>
<dbReference type="SMART" id="SM00257">
    <property type="entry name" value="LysM"/>
    <property type="match status" value="2"/>
</dbReference>
<dbReference type="InterPro" id="IPR017853">
    <property type="entry name" value="GH"/>
</dbReference>
<evidence type="ECO:0000313" key="16">
    <source>
        <dbReference type="EMBL" id="CDM27743.1"/>
    </source>
</evidence>
<keyword evidence="9 11" id="KW-0326">Glycosidase</keyword>
<gene>
    <name evidence="16" type="ORF">PROQFM164_S01g001554</name>
</gene>
<dbReference type="GO" id="GO:0008061">
    <property type="term" value="F:chitin binding"/>
    <property type="evidence" value="ECO:0007669"/>
    <property type="project" value="UniProtKB-KW"/>
</dbReference>
<protein>
    <recommendedName>
        <fullName evidence="3">chitinase</fullName>
        <ecNumber evidence="3">3.2.1.14</ecNumber>
    </recommendedName>
</protein>
<feature type="domain" description="LysM" evidence="14">
    <location>
        <begin position="365"/>
        <end position="414"/>
    </location>
</feature>
<dbReference type="InterPro" id="IPR029070">
    <property type="entry name" value="Chitinase_insertion_sf"/>
</dbReference>
<dbReference type="CDD" id="cd02878">
    <property type="entry name" value="GH18_zymocin_alpha"/>
    <property type="match status" value="1"/>
</dbReference>
<evidence type="ECO:0000256" key="6">
    <source>
        <dbReference type="ARBA" id="ARBA00023024"/>
    </source>
</evidence>
<evidence type="ECO:0000313" key="17">
    <source>
        <dbReference type="Proteomes" id="UP000030686"/>
    </source>
</evidence>
<accession>W6PU82</accession>
<dbReference type="Pfam" id="PF01476">
    <property type="entry name" value="LysM"/>
    <property type="match status" value="1"/>
</dbReference>
<evidence type="ECO:0000256" key="13">
    <source>
        <dbReference type="SAM" id="SignalP"/>
    </source>
</evidence>
<evidence type="ECO:0000259" key="15">
    <source>
        <dbReference type="PROSITE" id="PS51910"/>
    </source>
</evidence>
<evidence type="ECO:0000256" key="11">
    <source>
        <dbReference type="RuleBase" id="RU000489"/>
    </source>
</evidence>
<keyword evidence="17" id="KW-1185">Reference proteome</keyword>
<dbReference type="PANTHER" id="PTHR47700">
    <property type="entry name" value="V CHITINASE, PUTATIVE (AFU_ORTHOLOGUE AFUA_6G13720)-RELATED"/>
    <property type="match status" value="1"/>
</dbReference>
<dbReference type="PROSITE" id="PS51782">
    <property type="entry name" value="LYSM"/>
    <property type="match status" value="2"/>
</dbReference>
<feature type="signal peptide" evidence="13">
    <location>
        <begin position="1"/>
        <end position="26"/>
    </location>
</feature>
<dbReference type="Gene3D" id="3.10.350.10">
    <property type="entry name" value="LysM domain"/>
    <property type="match status" value="2"/>
</dbReference>
<dbReference type="SUPFAM" id="SSF54106">
    <property type="entry name" value="LysM domain"/>
    <property type="match status" value="1"/>
</dbReference>
<dbReference type="GO" id="GO:0008843">
    <property type="term" value="F:endochitinase activity"/>
    <property type="evidence" value="ECO:0007669"/>
    <property type="project" value="UniProtKB-EC"/>
</dbReference>
<keyword evidence="5 11" id="KW-0378">Hydrolase</keyword>
<dbReference type="EMBL" id="HG792015">
    <property type="protein sequence ID" value="CDM27743.1"/>
    <property type="molecule type" value="Genomic_DNA"/>
</dbReference>
<dbReference type="InterPro" id="IPR001223">
    <property type="entry name" value="Glyco_hydro18_cat"/>
</dbReference>
<dbReference type="OMA" id="YYEAFNW"/>
<evidence type="ECO:0000259" key="14">
    <source>
        <dbReference type="PROSITE" id="PS51782"/>
    </source>
</evidence>